<dbReference type="Proteomes" id="UP000002188">
    <property type="component" value="Chromosome 2"/>
</dbReference>
<accession>C7LJH2</accession>
<reference evidence="1 2" key="1">
    <citation type="journal article" date="2009" name="BMC Genomics">
        <title>Brucella microti: the genome sequence of an emerging pathogen.</title>
        <authorList>
            <person name="Audic S."/>
            <person name="Lescot M."/>
            <person name="Claverie J.-M."/>
            <person name="Scholz H.C."/>
        </authorList>
    </citation>
    <scope>NUCLEOTIDE SEQUENCE [LARGE SCALE GENOMIC DNA]</scope>
    <source>
        <strain evidence="1 2">CCM 4915</strain>
    </source>
</reference>
<name>C7LJH2_BRUMC</name>
<sequence>MARTLIGELLLKVRADTKEAKSVNEALAQIERKARAVGNAGWGANFQRSMDRLKLAPREMDAVRQSWDNLIKDIDRKSLGAAMARSLKSNWKSGVTSHFAAVRAEVDKHERHVSAAMKRIRNGVQFGITAGIGYNAAAGAGMAAREAIAAASKERAVKAEAKFAGLSGADRTKINKRAEALAVQKGLSVANVTEVLKDSALNFPSTDAALAMSDAMTSGFLAWQNLFGKEGALTGIRAFNKAMDSLNIQDPAEYNRLLDQFMRVQQIVGRDVDPEQFALIVKYSRGPGKLVGHDYITQWLPFLAAETNGSDAGRVTRALFDQFFGGKASKAAIEEQERLGLRTGVSYAQTKKGKRGKMIDAGMIVDPEGFRENMFTWTYENLTRVINEQGLSLDNEDDKVAIAKLLNDVTSNSIADDALVRFLYSFEQVQRGVNRSKDAYGLRAAEEMRFENPFAAWGSFKDAMSNLSAATLPMETISAGLNKMTDAINAFQQKVRDGDIGSTGLLALGGIGAVGIGGGLIKAGYDLITAGSALKGAAVSLEAAAGSIGNGGKAPGNQNQPADKKSPFSLILAAYMAYTTAKAMHEGADAATSYAIEAAGGKPAKLPSAWDNIKFLADAVVEAVKNREPGMWDGLTDGGREQSLDGFISGPIVYPEVDHSDAVAEAQKAGQEIQSALEVKATPIVDAGPIMMALKLARELKAVLSDLGGTISQKGADLNAEINRAFADHQISP</sequence>
<keyword evidence="1" id="KW-0472">Membrane</keyword>
<dbReference type="KEGG" id="bmr:BMI_II1050"/>
<dbReference type="EMBL" id="CP001579">
    <property type="protein sequence ID" value="ACU50160.1"/>
    <property type="molecule type" value="Genomic_DNA"/>
</dbReference>
<organism evidence="1 2">
    <name type="scientific">Brucella microti (strain BCCN 7-01 / CAPM 6434 / CCM 4915)</name>
    <dbReference type="NCBI Taxonomy" id="568815"/>
    <lineage>
        <taxon>Bacteria</taxon>
        <taxon>Pseudomonadati</taxon>
        <taxon>Pseudomonadota</taxon>
        <taxon>Alphaproteobacteria</taxon>
        <taxon>Hyphomicrobiales</taxon>
        <taxon>Brucellaceae</taxon>
        <taxon>Brucella/Ochrobactrum group</taxon>
        <taxon>Brucella</taxon>
    </lineage>
</organism>
<evidence type="ECO:0000313" key="2">
    <source>
        <dbReference type="Proteomes" id="UP000002188"/>
    </source>
</evidence>
<keyword evidence="1" id="KW-0812">Transmembrane</keyword>
<proteinExistence type="predicted"/>
<dbReference type="RefSeq" id="WP_015799966.1">
    <property type="nucleotide sequence ID" value="NC_013118.1"/>
</dbReference>
<keyword evidence="2" id="KW-1185">Reference proteome</keyword>
<dbReference type="AlphaFoldDB" id="C7LJH2"/>
<gene>
    <name evidence="1" type="ordered locus">BMI_II1050</name>
</gene>
<protein>
    <submittedName>
        <fullName evidence="1">Phage-related tail transmembrane protein</fullName>
    </submittedName>
</protein>
<evidence type="ECO:0000313" key="1">
    <source>
        <dbReference type="EMBL" id="ACU50160.1"/>
    </source>
</evidence>
<dbReference type="HOGENOM" id="CLU_377984_0_0_5"/>